<evidence type="ECO:0000256" key="1">
    <source>
        <dbReference type="SAM" id="SignalP"/>
    </source>
</evidence>
<dbReference type="AlphaFoldDB" id="A0A540X6Y8"/>
<dbReference type="EMBL" id="VIFM01000013">
    <property type="protein sequence ID" value="TQF17043.1"/>
    <property type="molecule type" value="Genomic_DNA"/>
</dbReference>
<evidence type="ECO:0008006" key="4">
    <source>
        <dbReference type="Google" id="ProtNLM"/>
    </source>
</evidence>
<reference evidence="2 3" key="1">
    <citation type="submission" date="2019-06" db="EMBL/GenBank/DDBJ databases">
        <authorList>
            <person name="Livingstone P."/>
            <person name="Whitworth D."/>
        </authorList>
    </citation>
    <scope>NUCLEOTIDE SEQUENCE [LARGE SCALE GENOMIC DNA]</scope>
    <source>
        <strain evidence="2 3">AM401</strain>
    </source>
</reference>
<comment type="caution">
    <text evidence="2">The sequence shown here is derived from an EMBL/GenBank/DDBJ whole genome shotgun (WGS) entry which is preliminary data.</text>
</comment>
<gene>
    <name evidence="2" type="ORF">FJV41_05035</name>
</gene>
<feature type="signal peptide" evidence="1">
    <location>
        <begin position="1"/>
        <end position="19"/>
    </location>
</feature>
<dbReference type="Proteomes" id="UP000315369">
    <property type="component" value="Unassembled WGS sequence"/>
</dbReference>
<accession>A0A540X6Y8</accession>
<dbReference type="OrthoDB" id="5382871at2"/>
<protein>
    <recommendedName>
        <fullName evidence="4">Outer membrane protein beta-barrel domain-containing protein</fullName>
    </recommendedName>
</protein>
<dbReference type="RefSeq" id="WP_141641256.1">
    <property type="nucleotide sequence ID" value="NZ_VIFM01000013.1"/>
</dbReference>
<evidence type="ECO:0000313" key="2">
    <source>
        <dbReference type="EMBL" id="TQF17043.1"/>
    </source>
</evidence>
<organism evidence="2 3">
    <name type="scientific">Myxococcus llanfairpwllgwyngyllgogerychwyrndrobwllllantysiliogogogochensis</name>
    <dbReference type="NCBI Taxonomy" id="2590453"/>
    <lineage>
        <taxon>Bacteria</taxon>
        <taxon>Pseudomonadati</taxon>
        <taxon>Myxococcota</taxon>
        <taxon>Myxococcia</taxon>
        <taxon>Myxococcales</taxon>
        <taxon>Cystobacterineae</taxon>
        <taxon>Myxococcaceae</taxon>
        <taxon>Myxococcus</taxon>
    </lineage>
</organism>
<keyword evidence="3" id="KW-1185">Reference proteome</keyword>
<feature type="chain" id="PRO_5021697787" description="Outer membrane protein beta-barrel domain-containing protein" evidence="1">
    <location>
        <begin position="20"/>
        <end position="234"/>
    </location>
</feature>
<keyword evidence="1" id="KW-0732">Signal</keyword>
<evidence type="ECO:0000313" key="3">
    <source>
        <dbReference type="Proteomes" id="UP000315369"/>
    </source>
</evidence>
<proteinExistence type="predicted"/>
<sequence length="234" mass="25362">MRTLFGLLFALGPAFTAGASSPPPGTASDMAQRPPQLSVEFGGSWARVQHPTAYMLDWRDRTSTLGARASAMRLAGGLHFNMVRSSDRSDWWWTNGVEWYLTGGDLQVLSVRPGFEKRFALTGKLLLGLSLFGAASEVSLASGRMFATEPDGTAAPEPDSGAFQRRVRKWTFGGGGSAALQYQLNRWVHTRVNVGYTQYVKQARNFGMVADSEPDTFSVSLSGPWAAAYVGVSL</sequence>
<name>A0A540X6Y8_9BACT</name>